<accession>A0A8I5N060</accession>
<protein>
    <submittedName>
        <fullName evidence="2">Uncharacterized protein</fullName>
    </submittedName>
</protein>
<dbReference type="PANTHER" id="PTHR12138:SF162">
    <property type="entry name" value="CHROMOSOME UNDETERMINED SCAFFOLD_275, WHOLE GENOME SHOTGUN SEQUENCE"/>
    <property type="match status" value="1"/>
</dbReference>
<reference evidence="2 3" key="1">
    <citation type="submission" date="2012-03" db="EMBL/GenBank/DDBJ databases">
        <title>Whole Genome Assembly of Papio anubis.</title>
        <authorList>
            <person name="Liu Y.L."/>
            <person name="Abraham K.A."/>
            <person name="Akbar H.A."/>
            <person name="Ali S.A."/>
            <person name="Anosike U.A."/>
            <person name="Aqrawi P.A."/>
            <person name="Arias F.A."/>
            <person name="Attaway T.A."/>
            <person name="Awwad R.A."/>
            <person name="Babu C.B."/>
            <person name="Bandaranaike D.B."/>
            <person name="Battles P.B."/>
            <person name="Bell A.B."/>
            <person name="Beltran B.B."/>
            <person name="Berhane-Mersha D.B."/>
            <person name="Bess C.B."/>
            <person name="Bickham C.B."/>
            <person name="Bolden T.B."/>
            <person name="Carter K.C."/>
            <person name="Chau D.C."/>
            <person name="Chavez A.C."/>
            <person name="Clerc-Blankenburg K.C."/>
            <person name="Coyle M.C."/>
            <person name="Dao M.D."/>
            <person name="Davila M.L.D."/>
            <person name="Davy-Carroll L.D."/>
            <person name="Denson S.D."/>
            <person name="Dinh H.D."/>
            <person name="Fernandez S.F."/>
            <person name="Fernando P.F."/>
            <person name="Forbes L.F."/>
            <person name="Francis C.F."/>
            <person name="Francisco L.F."/>
            <person name="Fu Q.F."/>
            <person name="Garcia-Iii R.G."/>
            <person name="Garrett T.G."/>
            <person name="Gross S.G."/>
            <person name="Gubbala S.G."/>
            <person name="Hirani K.H."/>
            <person name="Hogues M.H."/>
            <person name="Hollins B.H."/>
            <person name="Jackson L.J."/>
            <person name="Javaid M.J."/>
            <person name="Jhangiani S.J."/>
            <person name="Johnson A.J."/>
            <person name="Johnson B.J."/>
            <person name="Jones J.J."/>
            <person name="Joshi V.J."/>
            <person name="Kalu J.K."/>
            <person name="Khan N.K."/>
            <person name="Korchina V.K."/>
            <person name="Kovar C.K."/>
            <person name="Lago L.L."/>
            <person name="Lara F.L."/>
            <person name="Le T.-K.L."/>
            <person name="Lee S.L."/>
            <person name="Legall-Iii F.L."/>
            <person name="Lemon S.L."/>
            <person name="Liu J.L."/>
            <person name="Liu Y.-S.L."/>
            <person name="Liyanage D.L."/>
            <person name="Lopez J.L."/>
            <person name="Lorensuhewa L.L."/>
            <person name="Mata R.M."/>
            <person name="Mathew T.M."/>
            <person name="Mercado C.M."/>
            <person name="Mercado I.M."/>
            <person name="Morales K.M."/>
            <person name="Morgan M.M."/>
            <person name="Munidasa M.M."/>
            <person name="Ngo D.N."/>
            <person name="Nguyen L.N."/>
            <person name="Nguyen T.N."/>
            <person name="Nguyen N.N."/>
            <person name="Obregon M.O."/>
            <person name="Okwuonu G.O."/>
            <person name="Ongeri F.O."/>
            <person name="Onwere C.O."/>
            <person name="Osifeso I.O."/>
            <person name="Parra A.P."/>
            <person name="Patil S.P."/>
            <person name="Perez A.P."/>
            <person name="Perez Y.P."/>
            <person name="Pham C.P."/>
            <person name="Pu L.-L.P."/>
            <person name="Puazo M.P."/>
            <person name="Quiroz J.Q."/>
            <person name="Rouhana J.R."/>
            <person name="Ruiz M.R."/>
            <person name="Ruiz S.-J.R."/>
            <person name="Saada N.S."/>
            <person name="Santibanez J.S."/>
            <person name="Scheel M.S."/>
            <person name="Schneider B.S."/>
            <person name="Simmons D.S."/>
            <person name="Sisson I.S."/>
            <person name="Tang L.-Y.T."/>
            <person name="Thornton R.T."/>
            <person name="Tisius J.T."/>
            <person name="Toledanes G.T."/>
            <person name="Trejos Z.T."/>
            <person name="Usmani K.U."/>
            <person name="Varghese R.V."/>
            <person name="Vattathil S.V."/>
            <person name="Vee V.V."/>
            <person name="Walker D.W."/>
            <person name="Weissenberger G.W."/>
            <person name="White C.W."/>
            <person name="Williams A.W."/>
            <person name="Woodworth J.W."/>
            <person name="Wright R.W."/>
            <person name="Zhu Y.Z."/>
            <person name="Han Y.H."/>
            <person name="Newsham I.N."/>
            <person name="Nazareth L.N."/>
            <person name="Worley K.W."/>
            <person name="Muzny D.M."/>
            <person name="Rogers J.R."/>
            <person name="Gibbs R.G."/>
        </authorList>
    </citation>
    <scope>NUCLEOTIDE SEQUENCE [LARGE SCALE GENOMIC DNA]</scope>
</reference>
<name>A0A8I5N060_PAPAN</name>
<evidence type="ECO:0000313" key="3">
    <source>
        <dbReference type="Proteomes" id="UP000028761"/>
    </source>
</evidence>
<evidence type="ECO:0000313" key="2">
    <source>
        <dbReference type="Ensembl" id="ENSPANP00000051111.1"/>
    </source>
</evidence>
<dbReference type="Ensembl" id="ENSPANT00000063449.1">
    <property type="protein sequence ID" value="ENSPANP00000051111.1"/>
    <property type="gene ID" value="ENSPANG00000049585.1"/>
</dbReference>
<dbReference type="GeneTree" id="ENSGT00940000161627"/>
<reference evidence="2" key="2">
    <citation type="submission" date="2025-08" db="UniProtKB">
        <authorList>
            <consortium name="Ensembl"/>
        </authorList>
    </citation>
    <scope>IDENTIFICATION</scope>
</reference>
<evidence type="ECO:0000256" key="1">
    <source>
        <dbReference type="SAM" id="MobiDB-lite"/>
    </source>
</evidence>
<dbReference type="Proteomes" id="UP000028761">
    <property type="component" value="Chromosome 17"/>
</dbReference>
<reference evidence="2" key="3">
    <citation type="submission" date="2025-09" db="UniProtKB">
        <authorList>
            <consortium name="Ensembl"/>
        </authorList>
    </citation>
    <scope>IDENTIFICATION</scope>
</reference>
<dbReference type="PRINTS" id="PR02045">
    <property type="entry name" value="F138DOMAIN"/>
</dbReference>
<dbReference type="PANTHER" id="PTHR12138">
    <property type="entry name" value="PRIMATE-EXPANDED PROTEIN FAMILY"/>
    <property type="match status" value="1"/>
</dbReference>
<proteinExistence type="predicted"/>
<keyword evidence="3" id="KW-1185">Reference proteome</keyword>
<feature type="region of interest" description="Disordered" evidence="1">
    <location>
        <begin position="1"/>
        <end position="20"/>
    </location>
</feature>
<sequence length="383" mass="42200">MGSQSESTYKALHDPHPHSPITVTSDFIASTAPRLTPFQPHFPNTPVMHSPSGPLHRLSSAWTVLPCSTPYPHGFLPHFFLECHCLNKASPAPCIAPVVLFICFPCCCSPQNSSPSNILWYLFVCLFVCREAVLLLSPRLECSGAILAHCNLCLPGSSDSPASASLVASITGAHHYALLIFVFSVEAGFHYVGQAGFKLLTSRHLPASVSQSAGIAGVSHCAWPFFFETESRSVTQARVQRHNLSSLQPLLPGLKRFSCLSLLNSWDYRHTPPRPANFCIFSRGRVSLCWPGWSQTPDLVICPPRSPKVLGFMGMSYRAQPMVLIFHVNCITHTFFCLLCSCCTPVPGTAYGKEEVLGKYFICEWTLLLFLVETCLSATWPWP</sequence>
<dbReference type="AlphaFoldDB" id="A0A8I5N060"/>
<organism evidence="2 3">
    <name type="scientific">Papio anubis</name>
    <name type="common">Olive baboon</name>
    <dbReference type="NCBI Taxonomy" id="9555"/>
    <lineage>
        <taxon>Eukaryota</taxon>
        <taxon>Metazoa</taxon>
        <taxon>Chordata</taxon>
        <taxon>Craniata</taxon>
        <taxon>Vertebrata</taxon>
        <taxon>Euteleostomi</taxon>
        <taxon>Mammalia</taxon>
        <taxon>Eutheria</taxon>
        <taxon>Euarchontoglires</taxon>
        <taxon>Primates</taxon>
        <taxon>Haplorrhini</taxon>
        <taxon>Catarrhini</taxon>
        <taxon>Cercopithecidae</taxon>
        <taxon>Cercopithecinae</taxon>
        <taxon>Papio</taxon>
    </lineage>
</organism>